<dbReference type="Proteomes" id="UP000253318">
    <property type="component" value="Unassembled WGS sequence"/>
</dbReference>
<sequence>MSVQPSTENAAPPSARPGSPWWRAGAVGVAAAVAANLLLLGAGHLLGASMTHPDPSGATVGVTAGGVALASALPLALGFAAAVALSLLWKGFLRTAQIVGTALALLSAVSPLLLDTDTPTRVVLALMHVVLAPAVWLSIAAVRRRALS</sequence>
<dbReference type="AlphaFoldDB" id="A0A368T2G3"/>
<protein>
    <submittedName>
        <fullName evidence="2">Uncharacterized protein</fullName>
    </submittedName>
</protein>
<organism evidence="2 3">
    <name type="scientific">Marinitenerispora sediminis</name>
    <dbReference type="NCBI Taxonomy" id="1931232"/>
    <lineage>
        <taxon>Bacteria</taxon>
        <taxon>Bacillati</taxon>
        <taxon>Actinomycetota</taxon>
        <taxon>Actinomycetes</taxon>
        <taxon>Streptosporangiales</taxon>
        <taxon>Nocardiopsidaceae</taxon>
        <taxon>Marinitenerispora</taxon>
    </lineage>
</organism>
<comment type="caution">
    <text evidence="2">The sequence shown here is derived from an EMBL/GenBank/DDBJ whole genome shotgun (WGS) entry which is preliminary data.</text>
</comment>
<feature type="transmembrane region" description="Helical" evidence="1">
    <location>
        <begin position="66"/>
        <end position="89"/>
    </location>
</feature>
<dbReference type="RefSeq" id="WP_114399655.1">
    <property type="nucleotide sequence ID" value="NZ_QEIM01000143.1"/>
</dbReference>
<reference evidence="2 3" key="1">
    <citation type="submission" date="2018-04" db="EMBL/GenBank/DDBJ databases">
        <title>Novel actinobacteria from marine sediment.</title>
        <authorList>
            <person name="Ng Z.Y."/>
            <person name="Tan G.Y.A."/>
        </authorList>
    </citation>
    <scope>NUCLEOTIDE SEQUENCE [LARGE SCALE GENOMIC DNA]</scope>
    <source>
        <strain evidence="2 3">TPS81</strain>
    </source>
</reference>
<feature type="transmembrane region" description="Helical" evidence="1">
    <location>
        <begin position="21"/>
        <end position="46"/>
    </location>
</feature>
<evidence type="ECO:0000313" key="3">
    <source>
        <dbReference type="Proteomes" id="UP000253318"/>
    </source>
</evidence>
<dbReference type="Pfam" id="PF19545">
    <property type="entry name" value="DUF6069"/>
    <property type="match status" value="1"/>
</dbReference>
<evidence type="ECO:0000313" key="2">
    <source>
        <dbReference type="EMBL" id="RCV55663.1"/>
    </source>
</evidence>
<gene>
    <name evidence="2" type="ORF">DEF24_17665</name>
</gene>
<dbReference type="EMBL" id="QEIN01000142">
    <property type="protein sequence ID" value="RCV55663.1"/>
    <property type="molecule type" value="Genomic_DNA"/>
</dbReference>
<keyword evidence="1" id="KW-1133">Transmembrane helix</keyword>
<feature type="transmembrane region" description="Helical" evidence="1">
    <location>
        <begin position="96"/>
        <end position="114"/>
    </location>
</feature>
<dbReference type="InterPro" id="IPR045713">
    <property type="entry name" value="DUF6069"/>
</dbReference>
<keyword evidence="1" id="KW-0472">Membrane</keyword>
<keyword evidence="3" id="KW-1185">Reference proteome</keyword>
<name>A0A368T2G3_9ACTN</name>
<keyword evidence="1" id="KW-0812">Transmembrane</keyword>
<accession>A0A368T2G3</accession>
<proteinExistence type="predicted"/>
<feature type="transmembrane region" description="Helical" evidence="1">
    <location>
        <begin position="120"/>
        <end position="142"/>
    </location>
</feature>
<evidence type="ECO:0000256" key="1">
    <source>
        <dbReference type="SAM" id="Phobius"/>
    </source>
</evidence>
<dbReference type="OrthoDB" id="3432272at2"/>